<protein>
    <submittedName>
        <fullName evidence="2">Uncharacterized protein</fullName>
    </submittedName>
</protein>
<dbReference type="EMBL" id="CACVBM020000666">
    <property type="protein sequence ID" value="CAA7022113.1"/>
    <property type="molecule type" value="Genomic_DNA"/>
</dbReference>
<keyword evidence="3" id="KW-1185">Reference proteome</keyword>
<evidence type="ECO:0000313" key="3">
    <source>
        <dbReference type="Proteomes" id="UP000467841"/>
    </source>
</evidence>
<name>A0A6D2KLT9_9BRAS</name>
<organism evidence="2 3">
    <name type="scientific">Microthlaspi erraticum</name>
    <dbReference type="NCBI Taxonomy" id="1685480"/>
    <lineage>
        <taxon>Eukaryota</taxon>
        <taxon>Viridiplantae</taxon>
        <taxon>Streptophyta</taxon>
        <taxon>Embryophyta</taxon>
        <taxon>Tracheophyta</taxon>
        <taxon>Spermatophyta</taxon>
        <taxon>Magnoliopsida</taxon>
        <taxon>eudicotyledons</taxon>
        <taxon>Gunneridae</taxon>
        <taxon>Pentapetalae</taxon>
        <taxon>rosids</taxon>
        <taxon>malvids</taxon>
        <taxon>Brassicales</taxon>
        <taxon>Brassicaceae</taxon>
        <taxon>Coluteocarpeae</taxon>
        <taxon>Microthlaspi</taxon>
    </lineage>
</organism>
<gene>
    <name evidence="2" type="ORF">MERR_LOCUS41494</name>
    <name evidence="1" type="ORF">MERR_LOCUS9348</name>
</gene>
<evidence type="ECO:0000313" key="1">
    <source>
        <dbReference type="EMBL" id="CAA7022113.1"/>
    </source>
</evidence>
<accession>A0A6D2KLT9</accession>
<dbReference type="EMBL" id="CACVBM020001568">
    <property type="protein sequence ID" value="CAA7054258.1"/>
    <property type="molecule type" value="Genomic_DNA"/>
</dbReference>
<dbReference type="AlphaFoldDB" id="A0A6D2KLT9"/>
<evidence type="ECO:0000313" key="2">
    <source>
        <dbReference type="EMBL" id="CAA7054258.1"/>
    </source>
</evidence>
<dbReference type="OrthoDB" id="1721966at2759"/>
<sequence length="142" mass="16113">MLFQDVVTVNEFVKKSQKSVYLERFAAIPATLEELQEKKVVNKLVITAESFLALLLNVEMQALFIKLQKNGIYIPKERYAQEEVEKKASKDKKSLDVCANLFIGNQALHWKPICMQDYTEAATVVFLFCVADGSFAKAKPFS</sequence>
<dbReference type="Proteomes" id="UP000467841">
    <property type="component" value="Unassembled WGS sequence"/>
</dbReference>
<reference evidence="2 3" key="1">
    <citation type="submission" date="2020-01" db="EMBL/GenBank/DDBJ databases">
        <authorList>
            <person name="Mishra B."/>
        </authorList>
    </citation>
    <scope>NUCLEOTIDE SEQUENCE [LARGE SCALE GENOMIC DNA]</scope>
</reference>
<proteinExistence type="predicted"/>